<name>A0A7X2T1W1_9CLOT</name>
<gene>
    <name evidence="1" type="ORF">FYJ33_11540</name>
</gene>
<dbReference type="EMBL" id="VULX01000020">
    <property type="protein sequence ID" value="MSR92009.1"/>
    <property type="molecule type" value="Genomic_DNA"/>
</dbReference>
<reference evidence="1 2" key="1">
    <citation type="submission" date="2019-08" db="EMBL/GenBank/DDBJ databases">
        <title>In-depth cultivation of the pig gut microbiome towards novel bacterial diversity and tailored functional studies.</title>
        <authorList>
            <person name="Wylensek D."/>
            <person name="Hitch T.C.A."/>
            <person name="Clavel T."/>
        </authorList>
    </citation>
    <scope>NUCLEOTIDE SEQUENCE [LARGE SCALE GENOMIC DNA]</scope>
    <source>
        <strain evidence="1 2">WCA-383-APC-5B</strain>
    </source>
</reference>
<keyword evidence="2" id="KW-1185">Reference proteome</keyword>
<evidence type="ECO:0000313" key="1">
    <source>
        <dbReference type="EMBL" id="MSR92009.1"/>
    </source>
</evidence>
<organism evidence="1 2">
    <name type="scientific">Inconstantimicrobium porci</name>
    <dbReference type="NCBI Taxonomy" id="2652291"/>
    <lineage>
        <taxon>Bacteria</taxon>
        <taxon>Bacillati</taxon>
        <taxon>Bacillota</taxon>
        <taxon>Clostridia</taxon>
        <taxon>Eubacteriales</taxon>
        <taxon>Clostridiaceae</taxon>
        <taxon>Inconstantimicrobium</taxon>
    </lineage>
</organism>
<evidence type="ECO:0000313" key="2">
    <source>
        <dbReference type="Proteomes" id="UP000460287"/>
    </source>
</evidence>
<comment type="caution">
    <text evidence="1">The sequence shown here is derived from an EMBL/GenBank/DDBJ whole genome shotgun (WGS) entry which is preliminary data.</text>
</comment>
<dbReference type="Proteomes" id="UP000460287">
    <property type="component" value="Unassembled WGS sequence"/>
</dbReference>
<protein>
    <submittedName>
        <fullName evidence="1">Uncharacterized protein</fullName>
    </submittedName>
</protein>
<dbReference type="RefSeq" id="WP_154531907.1">
    <property type="nucleotide sequence ID" value="NZ_VULX01000020.1"/>
</dbReference>
<accession>A0A7X2T1W1</accession>
<dbReference type="AlphaFoldDB" id="A0A7X2T1W1"/>
<sequence length="123" mass="14510">MKDKLFEVKKEYAQSNIAVIRKPWEWQKKVYQNLELHLDAAIDKVDNLAKDVELQRMEKKWDELYEQTHQEGKETVQLQTIALVSEKDYAYGAEAFEAYMEESNRDVKSEIREVAVQKSGKAR</sequence>
<proteinExistence type="predicted"/>